<comment type="caution">
    <text evidence="6">The sequence shown here is derived from an EMBL/GenBank/DDBJ whole genome shotgun (WGS) entry which is preliminary data.</text>
</comment>
<evidence type="ECO:0000256" key="5">
    <source>
        <dbReference type="SAM" id="Phobius"/>
    </source>
</evidence>
<dbReference type="Proteomes" id="UP000295310">
    <property type="component" value="Unassembled WGS sequence"/>
</dbReference>
<feature type="transmembrane region" description="Helical" evidence="5">
    <location>
        <begin position="116"/>
        <end position="139"/>
    </location>
</feature>
<sequence>MIDIILLFFLLLGAIIGLRRGFILQSLHLLGTIGALVIARIFYQPLADKLALIVPYPAAGETPKVLINWADGEHAFYNVISFIFLFIVSKVVLQMVAIVFDYIAQLPLLKQLNKSLGSLLGFIESYLVIFIAFFFIAMIPAPAIQDRIQSSTLARTIIEYTPILSNRAIDWFQNIAFIHIF</sequence>
<proteinExistence type="predicted"/>
<evidence type="ECO:0000256" key="3">
    <source>
        <dbReference type="ARBA" id="ARBA00022989"/>
    </source>
</evidence>
<reference evidence="6 7" key="1">
    <citation type="submission" date="2019-01" db="EMBL/GenBank/DDBJ databases">
        <title>Draft genome sequences of the type strains of six Macrococcus species.</title>
        <authorList>
            <person name="Mazhar S."/>
            <person name="Altermann E."/>
            <person name="Hill C."/>
            <person name="Mcauliffe O."/>
        </authorList>
    </citation>
    <scope>NUCLEOTIDE SEQUENCE [LARGE SCALE GENOMIC DNA]</scope>
    <source>
        <strain evidence="6 7">CCM4811</strain>
    </source>
</reference>
<evidence type="ECO:0000313" key="7">
    <source>
        <dbReference type="Proteomes" id="UP000295310"/>
    </source>
</evidence>
<dbReference type="EMBL" id="SCWA01000012">
    <property type="protein sequence ID" value="TDL96736.1"/>
    <property type="molecule type" value="Genomic_DNA"/>
</dbReference>
<dbReference type="RefSeq" id="WP_133432264.1">
    <property type="nucleotide sequence ID" value="NZ_SCWA01000012.1"/>
</dbReference>
<name>A0A4R6BD05_9STAP</name>
<keyword evidence="4 5" id="KW-0472">Membrane</keyword>
<dbReference type="PANTHER" id="PTHR37306:SF1">
    <property type="entry name" value="COLICIN V PRODUCTION PROTEIN"/>
    <property type="match status" value="1"/>
</dbReference>
<evidence type="ECO:0000256" key="2">
    <source>
        <dbReference type="ARBA" id="ARBA00022692"/>
    </source>
</evidence>
<dbReference type="OrthoDB" id="1809613at2"/>
<evidence type="ECO:0000256" key="1">
    <source>
        <dbReference type="ARBA" id="ARBA00004141"/>
    </source>
</evidence>
<accession>A0A4R6BD05</accession>
<comment type="subcellular location">
    <subcellularLocation>
        <location evidence="1">Membrane</location>
        <topology evidence="1">Multi-pass membrane protein</topology>
    </subcellularLocation>
</comment>
<dbReference type="GO" id="GO:0009403">
    <property type="term" value="P:toxin biosynthetic process"/>
    <property type="evidence" value="ECO:0007669"/>
    <property type="project" value="InterPro"/>
</dbReference>
<gene>
    <name evidence="6" type="ORF">ERX27_07735</name>
</gene>
<dbReference type="PANTHER" id="PTHR37306">
    <property type="entry name" value="COLICIN V PRODUCTION PROTEIN"/>
    <property type="match status" value="1"/>
</dbReference>
<organism evidence="6 7">
    <name type="scientific">Macrococcus brunensis</name>
    <dbReference type="NCBI Taxonomy" id="198483"/>
    <lineage>
        <taxon>Bacteria</taxon>
        <taxon>Bacillati</taxon>
        <taxon>Bacillota</taxon>
        <taxon>Bacilli</taxon>
        <taxon>Bacillales</taxon>
        <taxon>Staphylococcaceae</taxon>
        <taxon>Macrococcus</taxon>
    </lineage>
</organism>
<dbReference type="GO" id="GO:0016020">
    <property type="term" value="C:membrane"/>
    <property type="evidence" value="ECO:0007669"/>
    <property type="project" value="UniProtKB-SubCell"/>
</dbReference>
<evidence type="ECO:0000313" key="6">
    <source>
        <dbReference type="EMBL" id="TDL96736.1"/>
    </source>
</evidence>
<dbReference type="InterPro" id="IPR003825">
    <property type="entry name" value="Colicin-V_CvpA"/>
</dbReference>
<dbReference type="AlphaFoldDB" id="A0A4R6BD05"/>
<protein>
    <submittedName>
        <fullName evidence="6">CvpA family protein</fullName>
    </submittedName>
</protein>
<keyword evidence="3 5" id="KW-1133">Transmembrane helix</keyword>
<keyword evidence="7" id="KW-1185">Reference proteome</keyword>
<evidence type="ECO:0000256" key="4">
    <source>
        <dbReference type="ARBA" id="ARBA00023136"/>
    </source>
</evidence>
<keyword evidence="2 5" id="KW-0812">Transmembrane</keyword>
<dbReference type="Pfam" id="PF02674">
    <property type="entry name" value="Colicin_V"/>
    <property type="match status" value="1"/>
</dbReference>
<feature type="transmembrane region" description="Helical" evidence="5">
    <location>
        <begin position="75"/>
        <end position="104"/>
    </location>
</feature>